<dbReference type="GO" id="GO:0006351">
    <property type="term" value="P:DNA-templated transcription"/>
    <property type="evidence" value="ECO:0007669"/>
    <property type="project" value="TreeGrafter"/>
</dbReference>
<evidence type="ECO:0000313" key="7">
    <source>
        <dbReference type="EMBL" id="TDW59795.1"/>
    </source>
</evidence>
<dbReference type="PROSITE" id="PS50931">
    <property type="entry name" value="HTH_LYSR"/>
    <property type="match status" value="1"/>
</dbReference>
<dbReference type="InterPro" id="IPR000847">
    <property type="entry name" value="LysR_HTH_N"/>
</dbReference>
<dbReference type="CDD" id="cd08422">
    <property type="entry name" value="PBP2_CrgA_like"/>
    <property type="match status" value="1"/>
</dbReference>
<dbReference type="InterPro" id="IPR036388">
    <property type="entry name" value="WH-like_DNA-bd_sf"/>
</dbReference>
<dbReference type="Proteomes" id="UP000243640">
    <property type="component" value="Unassembled WGS sequence"/>
</dbReference>
<sequence length="296" mass="32923">MIDRVELQWLLSFQAVYEQLSFKLAAEQLQLPASNVSRHVALLEKQLGLRLLERTTRRMIATAAGRQLYQSVRPLTQAMNDALEDVSQYGDTLSGHLKIIMPDLPFLAGIIADFCLQHPQIQLSCDTHLNPSEGLLEGFDLVLRFGRGPLEDSGWVAREILRWPSVVVAAPQLLQGQPVPVSLDELSRAPCITTLSVLQGLPWRFKHEQTVQVQSGYKVNSGHMAKAAALKGLGFAILPAHACQSEIANGELVHIELDSEPEDLVLYAFYSGRKYPLEKVKVFLEHLQSRIGELTA</sequence>
<dbReference type="SUPFAM" id="SSF53850">
    <property type="entry name" value="Periplasmic binding protein-like II"/>
    <property type="match status" value="1"/>
</dbReference>
<dbReference type="Pfam" id="PF00126">
    <property type="entry name" value="HTH_1"/>
    <property type="match status" value="1"/>
</dbReference>
<dbReference type="EMBL" id="SODO01000004">
    <property type="protein sequence ID" value="TDW59795.1"/>
    <property type="molecule type" value="Genomic_DNA"/>
</dbReference>
<reference evidence="6 8" key="1">
    <citation type="submission" date="2017-08" db="EMBL/GenBank/DDBJ databases">
        <title>Draft Genome Sequence of the Marine Bacterium Oceanimonas baumannii ATCC 700832.</title>
        <authorList>
            <person name="Mcclelland W.D."/>
            <person name="Brennan M.A."/>
            <person name="Trachtenberg A.M."/>
            <person name="Maclea K.S."/>
        </authorList>
    </citation>
    <scope>NUCLEOTIDE SEQUENCE [LARGE SCALE GENOMIC DNA]</scope>
    <source>
        <strain evidence="6 8">ATCC 700832</strain>
    </source>
</reference>
<dbReference type="Gene3D" id="1.10.10.10">
    <property type="entry name" value="Winged helix-like DNA-binding domain superfamily/Winged helix DNA-binding domain"/>
    <property type="match status" value="1"/>
</dbReference>
<dbReference type="Gene3D" id="3.40.190.290">
    <property type="match status" value="1"/>
</dbReference>
<evidence type="ECO:0000259" key="5">
    <source>
        <dbReference type="PROSITE" id="PS50931"/>
    </source>
</evidence>
<keyword evidence="4" id="KW-0804">Transcription</keyword>
<dbReference type="Proteomes" id="UP000295058">
    <property type="component" value="Unassembled WGS sequence"/>
</dbReference>
<organism evidence="6 8">
    <name type="scientific">Oceanimonas baumannii</name>
    <dbReference type="NCBI Taxonomy" id="129578"/>
    <lineage>
        <taxon>Bacteria</taxon>
        <taxon>Pseudomonadati</taxon>
        <taxon>Pseudomonadota</taxon>
        <taxon>Gammaproteobacteria</taxon>
        <taxon>Aeromonadales</taxon>
        <taxon>Aeromonadaceae</taxon>
        <taxon>Oceanimonas</taxon>
    </lineage>
</organism>
<evidence type="ECO:0000256" key="2">
    <source>
        <dbReference type="ARBA" id="ARBA00023015"/>
    </source>
</evidence>
<dbReference type="Pfam" id="PF03466">
    <property type="entry name" value="LysR_substrate"/>
    <property type="match status" value="1"/>
</dbReference>
<keyword evidence="2" id="KW-0805">Transcription regulation</keyword>
<dbReference type="PANTHER" id="PTHR30537">
    <property type="entry name" value="HTH-TYPE TRANSCRIPTIONAL REGULATOR"/>
    <property type="match status" value="1"/>
</dbReference>
<keyword evidence="9" id="KW-1185">Reference proteome</keyword>
<dbReference type="FunFam" id="1.10.10.10:FF:000001">
    <property type="entry name" value="LysR family transcriptional regulator"/>
    <property type="match status" value="1"/>
</dbReference>
<comment type="caution">
    <text evidence="6">The sequence shown here is derived from an EMBL/GenBank/DDBJ whole genome shotgun (WGS) entry which is preliminary data.</text>
</comment>
<protein>
    <submittedName>
        <fullName evidence="7">DNA-binding transcriptional LysR family regulator</fullName>
    </submittedName>
    <submittedName>
        <fullName evidence="6">LysR family transcriptional regulator</fullName>
    </submittedName>
</protein>
<dbReference type="InterPro" id="IPR005119">
    <property type="entry name" value="LysR_subst-bd"/>
</dbReference>
<evidence type="ECO:0000256" key="1">
    <source>
        <dbReference type="ARBA" id="ARBA00009437"/>
    </source>
</evidence>
<dbReference type="InterPro" id="IPR058163">
    <property type="entry name" value="LysR-type_TF_proteobact-type"/>
</dbReference>
<dbReference type="OrthoDB" id="8885940at2"/>
<evidence type="ECO:0000313" key="9">
    <source>
        <dbReference type="Proteomes" id="UP000295058"/>
    </source>
</evidence>
<dbReference type="InterPro" id="IPR036390">
    <property type="entry name" value="WH_DNA-bd_sf"/>
</dbReference>
<gene>
    <name evidence="6" type="ORF">B6S09_07435</name>
    <name evidence="7" type="ORF">LY04_01436</name>
</gene>
<evidence type="ECO:0000313" key="6">
    <source>
        <dbReference type="EMBL" id="OYD25020.1"/>
    </source>
</evidence>
<dbReference type="SUPFAM" id="SSF46785">
    <property type="entry name" value="Winged helix' DNA-binding domain"/>
    <property type="match status" value="1"/>
</dbReference>
<evidence type="ECO:0000256" key="3">
    <source>
        <dbReference type="ARBA" id="ARBA00023125"/>
    </source>
</evidence>
<evidence type="ECO:0000313" key="8">
    <source>
        <dbReference type="Proteomes" id="UP000243640"/>
    </source>
</evidence>
<keyword evidence="3 7" id="KW-0238">DNA-binding</keyword>
<dbReference type="GO" id="GO:0043565">
    <property type="term" value="F:sequence-specific DNA binding"/>
    <property type="evidence" value="ECO:0007669"/>
    <property type="project" value="TreeGrafter"/>
</dbReference>
<dbReference type="RefSeq" id="WP_094277870.1">
    <property type="nucleotide sequence ID" value="NZ_NQJF01000005.1"/>
</dbReference>
<comment type="similarity">
    <text evidence="1">Belongs to the LysR transcriptional regulatory family.</text>
</comment>
<reference evidence="7 9" key="2">
    <citation type="submission" date="2019-03" db="EMBL/GenBank/DDBJ databases">
        <title>Genomic Encyclopedia of Archaeal and Bacterial Type Strains, Phase II (KMG-II): from individual species to whole genera.</title>
        <authorList>
            <person name="Goeker M."/>
        </authorList>
    </citation>
    <scope>NUCLEOTIDE SEQUENCE [LARGE SCALE GENOMIC DNA]</scope>
    <source>
        <strain evidence="7 9">DSM 15594</strain>
    </source>
</reference>
<feature type="domain" description="HTH lysR-type" evidence="5">
    <location>
        <begin position="5"/>
        <end position="62"/>
    </location>
</feature>
<dbReference type="GO" id="GO:0003700">
    <property type="term" value="F:DNA-binding transcription factor activity"/>
    <property type="evidence" value="ECO:0007669"/>
    <property type="project" value="InterPro"/>
</dbReference>
<name>A0A235CKF7_9GAMM</name>
<dbReference type="AlphaFoldDB" id="A0A235CKF7"/>
<dbReference type="PANTHER" id="PTHR30537:SF5">
    <property type="entry name" value="HTH-TYPE TRANSCRIPTIONAL ACTIVATOR TTDR-RELATED"/>
    <property type="match status" value="1"/>
</dbReference>
<dbReference type="EMBL" id="NQJF01000005">
    <property type="protein sequence ID" value="OYD25020.1"/>
    <property type="molecule type" value="Genomic_DNA"/>
</dbReference>
<proteinExistence type="inferred from homology"/>
<evidence type="ECO:0000256" key="4">
    <source>
        <dbReference type="ARBA" id="ARBA00023163"/>
    </source>
</evidence>
<accession>A0A235CKF7</accession>